<evidence type="ECO:0000313" key="10">
    <source>
        <dbReference type="Proteomes" id="UP000320055"/>
    </source>
</evidence>
<evidence type="ECO:0000256" key="5">
    <source>
        <dbReference type="ARBA" id="ARBA00022989"/>
    </source>
</evidence>
<evidence type="ECO:0000313" key="9">
    <source>
        <dbReference type="EMBL" id="VEP12029.1"/>
    </source>
</evidence>
<proteinExistence type="inferred from homology"/>
<dbReference type="OrthoDB" id="418298at2"/>
<evidence type="ECO:0000256" key="2">
    <source>
        <dbReference type="ARBA" id="ARBA00022448"/>
    </source>
</evidence>
<dbReference type="Pfam" id="PF03040">
    <property type="entry name" value="CemA"/>
    <property type="match status" value="1"/>
</dbReference>
<dbReference type="PANTHER" id="PTHR33650">
    <property type="entry name" value="CHLOROPLAST ENVELOPE MEMBRANE PROTEIN-RELATED"/>
    <property type="match status" value="1"/>
</dbReference>
<dbReference type="PANTHER" id="PTHR33650:SF2">
    <property type="entry name" value="CHLOROPLAST ENVELOPE MEMBRANE PROTEIN"/>
    <property type="match status" value="1"/>
</dbReference>
<evidence type="ECO:0000256" key="7">
    <source>
        <dbReference type="ARBA" id="ARBA00023136"/>
    </source>
</evidence>
<dbReference type="HAMAP" id="MF_01308">
    <property type="entry name" value="CemA_PxcA"/>
    <property type="match status" value="1"/>
</dbReference>
<dbReference type="RefSeq" id="WP_144863969.1">
    <property type="nucleotide sequence ID" value="NZ_LR213775.1"/>
</dbReference>
<dbReference type="EMBL" id="CAACVJ010000035">
    <property type="protein sequence ID" value="VEP12029.1"/>
    <property type="molecule type" value="Genomic_DNA"/>
</dbReference>
<keyword evidence="4 8" id="KW-0375">Hydrogen ion transport</keyword>
<dbReference type="GO" id="GO:0005886">
    <property type="term" value="C:plasma membrane"/>
    <property type="evidence" value="ECO:0007669"/>
    <property type="project" value="UniProtKB-SubCell"/>
</dbReference>
<keyword evidence="8" id="KW-1003">Cell membrane</keyword>
<comment type="function">
    <text evidence="8">Required for H(+) efflux immediately after light irradiation to form a rapid H(+) concentration gradient across the thylakoid membranes. Together with PxcL, contributes to transient H(+) uptake following dark to light transition.</text>
</comment>
<dbReference type="NCBIfam" id="NF002703">
    <property type="entry name" value="PRK02507.1-1"/>
    <property type="match status" value="1"/>
</dbReference>
<comment type="subcellular location">
    <subcellularLocation>
        <location evidence="8">Cell inner membrane</location>
        <topology evidence="8">Multi-pass membrane protein</topology>
    </subcellularLocation>
    <subcellularLocation>
        <location evidence="1">Membrane</location>
        <topology evidence="1">Multi-pass membrane protein</topology>
    </subcellularLocation>
</comment>
<reference evidence="9 10" key="1">
    <citation type="submission" date="2019-01" db="EMBL/GenBank/DDBJ databases">
        <authorList>
            <person name="Brito A."/>
        </authorList>
    </citation>
    <scope>NUCLEOTIDE SEQUENCE [LARGE SCALE GENOMIC DNA]</scope>
    <source>
        <strain evidence="9">1</strain>
    </source>
</reference>
<keyword evidence="6 8" id="KW-0406">Ion transport</keyword>
<organism evidence="9 10">
    <name type="scientific">Hyella patelloides LEGE 07179</name>
    <dbReference type="NCBI Taxonomy" id="945734"/>
    <lineage>
        <taxon>Bacteria</taxon>
        <taxon>Bacillati</taxon>
        <taxon>Cyanobacteriota</taxon>
        <taxon>Cyanophyceae</taxon>
        <taxon>Pleurocapsales</taxon>
        <taxon>Hyellaceae</taxon>
        <taxon>Hyella</taxon>
    </lineage>
</organism>
<evidence type="ECO:0000256" key="1">
    <source>
        <dbReference type="ARBA" id="ARBA00004141"/>
    </source>
</evidence>
<feature type="transmembrane region" description="Helical" evidence="8">
    <location>
        <begin position="362"/>
        <end position="380"/>
    </location>
</feature>
<evidence type="ECO:0000256" key="3">
    <source>
        <dbReference type="ARBA" id="ARBA00022692"/>
    </source>
</evidence>
<gene>
    <name evidence="9" type="primary">pcxA</name>
    <name evidence="8" type="synonym">pxcA</name>
    <name evidence="9" type="ORF">H1P_130049</name>
</gene>
<keyword evidence="2 8" id="KW-0813">Transport</keyword>
<feature type="transmembrane region" description="Helical" evidence="8">
    <location>
        <begin position="220"/>
        <end position="239"/>
    </location>
</feature>
<keyword evidence="3 8" id="KW-0812">Transmembrane</keyword>
<keyword evidence="7 8" id="KW-0472">Membrane</keyword>
<evidence type="ECO:0000256" key="6">
    <source>
        <dbReference type="ARBA" id="ARBA00023065"/>
    </source>
</evidence>
<feature type="transmembrane region" description="Helical" evidence="8">
    <location>
        <begin position="324"/>
        <end position="341"/>
    </location>
</feature>
<accession>A0A563VKQ7</accession>
<keyword evidence="8" id="KW-0997">Cell inner membrane</keyword>
<protein>
    <recommendedName>
        <fullName evidence="8">Proton extrusion protein PxcA</fullName>
    </recommendedName>
</protein>
<feature type="transmembrane region" description="Helical" evidence="8">
    <location>
        <begin position="403"/>
        <end position="423"/>
    </location>
</feature>
<keyword evidence="5 8" id="KW-1133">Transmembrane helix</keyword>
<name>A0A563VKQ7_9CYAN</name>
<evidence type="ECO:0000256" key="8">
    <source>
        <dbReference type="HAMAP-Rule" id="MF_01308"/>
    </source>
</evidence>
<comment type="similarity">
    <text evidence="8">Belongs to the CemA family.</text>
</comment>
<dbReference type="GO" id="GO:0015078">
    <property type="term" value="F:proton transmembrane transporter activity"/>
    <property type="evidence" value="ECO:0007669"/>
    <property type="project" value="UniProtKB-UniRule"/>
</dbReference>
<dbReference type="InterPro" id="IPR004282">
    <property type="entry name" value="CemA"/>
</dbReference>
<sequence length="443" mass="50965">MRLNNLVSKGRKWLSSTPERALDAAYRAAVKIKAIEDDHFQGQKISAGTVAYSPSVVKVFRDDVNNYLNTIKVRLAEFKISRGLIIFSNNRSTTEITVVTYQEDIIKQKQLSAIDKLNYIDSVILKYEKELPQEEIPLTNTGQINPVTKVAPKKQKKNLLIKPQPTNNTPTTATISNKTGVLPRSFMRTLNRIRQEIDPQAENTEEEVIKKFRRSRNKTVISIYFLLILIIVPLFTHQVTKTFIINPLVEKYFNNHEQVIFINQDLEEEALMELHRYEENLHFKSLVGFAPPISNEEVEEKLHHKAEEIAENYRHQGVNGVSNVFADFCSLFAFAAIIFLCKREIAIIKSFLDEIVYGLSDSAKAFLIILLTDMFVGYHSPHGWEVILEGISRHLGLPENHDFNFLFIATFPVILDTVLKYWIFRYLNRISPSSVATYKNMNE</sequence>
<keyword evidence="10" id="KW-1185">Reference proteome</keyword>
<dbReference type="AlphaFoldDB" id="A0A563VKQ7"/>
<evidence type="ECO:0000256" key="4">
    <source>
        <dbReference type="ARBA" id="ARBA00022781"/>
    </source>
</evidence>
<dbReference type="Proteomes" id="UP000320055">
    <property type="component" value="Unassembled WGS sequence"/>
</dbReference>